<accession>C3ZAC2</accession>
<organism>
    <name type="scientific">Branchiostoma floridae</name>
    <name type="common">Florida lancelet</name>
    <name type="synonym">Amphioxus</name>
    <dbReference type="NCBI Taxonomy" id="7739"/>
    <lineage>
        <taxon>Eukaryota</taxon>
        <taxon>Metazoa</taxon>
        <taxon>Chordata</taxon>
        <taxon>Cephalochordata</taxon>
        <taxon>Leptocardii</taxon>
        <taxon>Amphioxiformes</taxon>
        <taxon>Branchiostomatidae</taxon>
        <taxon>Branchiostoma</taxon>
    </lineage>
</organism>
<dbReference type="PANTHER" id="PTHR24366">
    <property type="entry name" value="IG(IMMUNOGLOBULIN) AND LRR(LEUCINE RICH REPEAT) DOMAINS"/>
    <property type="match status" value="1"/>
</dbReference>
<dbReference type="PANTHER" id="PTHR24366:SF96">
    <property type="entry name" value="LEUCINE RICH REPEAT CONTAINING 53"/>
    <property type="match status" value="1"/>
</dbReference>
<sequence>MPTTQGVLSIFVFLLSFTSALREGKKVCSSKCHYDPFVIFGLCNGVDLQLDPTISARNPFSGCATCDKINLKDLGAGNNNGHEPVNNGFPACLPASIDILRLSGLQVSRLKGALFDTLPNLRYLYVINGTVDSIEPGTFANISRLNTLAISGNKLSRLACGWFDGLHSLEILRIRENRLSLIDEGAFQNLTALRFLGLAQNLLIRLEREYFEGLSTVELIDLNHNKIEAIEPGTFKPCPFLMALLLSGNRLTVLAEGWSEGLGNLMMVLTMSDNTFRCMCSSAWIPEYLSVLSAIPGVNGDAVCQFPPEQNGEAISETLLQRLPPCLPPKVTVSAQNGGQAFTCDVYWEEEPNISWQLPGSLVLTVHVPRKYPRTSRASSLTYPANITARVIYINVSLEGWAFPCVVPNVNESVNSTACGNFFGKATSLLVIGQSQAVRWNYQAVHCVASFSQGSAMNNVTASAVISVEEPLVEEVTTKNGQDTSRTTDMTLTTTMVLSFLLGESTLDNNKEVYIWISVACAAALVGLWGYLLIAKFWCDHTDDSTSAEQSPDHSKEESTDVSDHEYATIKDEDDSDVLRENQYEEIRDDVTSSAYIHHGQRSSVHLENNRESRKPNPFYTFNKVKVVHRGLYTISENDTAAEEPSEDDDVLGIAEGPSSDGSGGSGGMSGSAEGTSRDGDATDTGMSGSAEGPSEAAGISGSAKGPSEAAGVSGRAEGTSRNSDATDTGISAVAEGPSGDGSAEDSNKAGSAEGTSQNDHAKETGMSSDAVGPSGYGDVGGSDQSGGAKRRSGDGSTEDTAGMSSAKYAGMPSAEDAGMSSAKYAGMPSAKDAGMSSAKDAGMPSAKDARMPSAEDTGMPSAEDAGMPSAEDAGMPSTKDAGVSSGAEMPSGNSNTKDGGLSGVAGALSEYRVAEDAGISCNAERPPRNNSAVDSGILVTNGIEDSSIRGDAVDCFE</sequence>
<dbReference type="SUPFAM" id="SSF52058">
    <property type="entry name" value="L domain-like"/>
    <property type="match status" value="1"/>
</dbReference>
<keyword evidence="3" id="KW-0677">Repeat</keyword>
<evidence type="ECO:0000256" key="3">
    <source>
        <dbReference type="ARBA" id="ARBA00022737"/>
    </source>
</evidence>
<evidence type="ECO:0000256" key="4">
    <source>
        <dbReference type="SAM" id="MobiDB-lite"/>
    </source>
</evidence>
<dbReference type="InterPro" id="IPR003591">
    <property type="entry name" value="Leu-rich_rpt_typical-subtyp"/>
</dbReference>
<evidence type="ECO:0000256" key="2">
    <source>
        <dbReference type="ARBA" id="ARBA00022729"/>
    </source>
</evidence>
<dbReference type="InterPro" id="IPR001611">
    <property type="entry name" value="Leu-rich_rpt"/>
</dbReference>
<protein>
    <recommendedName>
        <fullName evidence="6">Ig-like domain-containing protein</fullName>
    </recommendedName>
</protein>
<dbReference type="AlphaFoldDB" id="C3ZAC2"/>
<feature type="compositionally biased region" description="Polar residues" evidence="4">
    <location>
        <begin position="720"/>
        <end position="730"/>
    </location>
</feature>
<feature type="compositionally biased region" description="Acidic residues" evidence="4">
    <location>
        <begin position="640"/>
        <end position="651"/>
    </location>
</feature>
<feature type="compositionally biased region" description="Basic and acidic residues" evidence="4">
    <location>
        <begin position="551"/>
        <end position="565"/>
    </location>
</feature>
<dbReference type="InterPro" id="IPR032675">
    <property type="entry name" value="LRR_dom_sf"/>
</dbReference>
<name>C3ZAC2_BRAFL</name>
<feature type="domain" description="Ig-like" evidence="6">
    <location>
        <begin position="329"/>
        <end position="417"/>
    </location>
</feature>
<dbReference type="PROSITE" id="PS50835">
    <property type="entry name" value="IG_LIKE"/>
    <property type="match status" value="1"/>
</dbReference>
<evidence type="ECO:0000259" key="6">
    <source>
        <dbReference type="PROSITE" id="PS50835"/>
    </source>
</evidence>
<dbReference type="eggNOG" id="KOG2408">
    <property type="taxonomic scope" value="Eukaryota"/>
</dbReference>
<evidence type="ECO:0000256" key="5">
    <source>
        <dbReference type="SAM" id="SignalP"/>
    </source>
</evidence>
<feature type="region of interest" description="Disordered" evidence="4">
    <location>
        <begin position="545"/>
        <end position="565"/>
    </location>
</feature>
<proteinExistence type="predicted"/>
<evidence type="ECO:0000256" key="1">
    <source>
        <dbReference type="ARBA" id="ARBA00022614"/>
    </source>
</evidence>
<feature type="signal peptide" evidence="5">
    <location>
        <begin position="1"/>
        <end position="20"/>
    </location>
</feature>
<keyword evidence="1" id="KW-0433">Leucine-rich repeat</keyword>
<feature type="region of interest" description="Disordered" evidence="4">
    <location>
        <begin position="636"/>
        <end position="904"/>
    </location>
</feature>
<dbReference type="InParanoid" id="C3ZAC2"/>
<feature type="compositionally biased region" description="Polar residues" evidence="4">
    <location>
        <begin position="795"/>
        <end position="804"/>
    </location>
</feature>
<gene>
    <name evidence="7" type="ORF">BRAFLDRAFT_87696</name>
</gene>
<dbReference type="Gene3D" id="3.80.10.10">
    <property type="entry name" value="Ribonuclease Inhibitor"/>
    <property type="match status" value="1"/>
</dbReference>
<dbReference type="SMART" id="SM00369">
    <property type="entry name" value="LRR_TYP"/>
    <property type="match status" value="6"/>
</dbReference>
<evidence type="ECO:0000313" key="7">
    <source>
        <dbReference type="EMBL" id="EEN50515.1"/>
    </source>
</evidence>
<dbReference type="EMBL" id="GG666602">
    <property type="protein sequence ID" value="EEN50515.1"/>
    <property type="molecule type" value="Genomic_DNA"/>
</dbReference>
<keyword evidence="2 5" id="KW-0732">Signal</keyword>
<feature type="chain" id="PRO_5002934435" description="Ig-like domain-containing protein" evidence="5">
    <location>
        <begin position="21"/>
        <end position="958"/>
    </location>
</feature>
<dbReference type="InterPro" id="IPR007110">
    <property type="entry name" value="Ig-like_dom"/>
</dbReference>
<dbReference type="Pfam" id="PF13855">
    <property type="entry name" value="LRR_8"/>
    <property type="match status" value="1"/>
</dbReference>
<reference evidence="7" key="1">
    <citation type="journal article" date="2008" name="Nature">
        <title>The amphioxus genome and the evolution of the chordate karyotype.</title>
        <authorList>
            <consortium name="US DOE Joint Genome Institute (JGI-PGF)"/>
            <person name="Putnam N.H."/>
            <person name="Butts T."/>
            <person name="Ferrier D.E.K."/>
            <person name="Furlong R.F."/>
            <person name="Hellsten U."/>
            <person name="Kawashima T."/>
            <person name="Robinson-Rechavi M."/>
            <person name="Shoguchi E."/>
            <person name="Terry A."/>
            <person name="Yu J.-K."/>
            <person name="Benito-Gutierrez E.L."/>
            <person name="Dubchak I."/>
            <person name="Garcia-Fernandez J."/>
            <person name="Gibson-Brown J.J."/>
            <person name="Grigoriev I.V."/>
            <person name="Horton A.C."/>
            <person name="de Jong P.J."/>
            <person name="Jurka J."/>
            <person name="Kapitonov V.V."/>
            <person name="Kohara Y."/>
            <person name="Kuroki Y."/>
            <person name="Lindquist E."/>
            <person name="Lucas S."/>
            <person name="Osoegawa K."/>
            <person name="Pennacchio L.A."/>
            <person name="Salamov A.A."/>
            <person name="Satou Y."/>
            <person name="Sauka-Spengler T."/>
            <person name="Schmutz J."/>
            <person name="Shin-I T."/>
            <person name="Toyoda A."/>
            <person name="Bronner-Fraser M."/>
            <person name="Fujiyama A."/>
            <person name="Holland L.Z."/>
            <person name="Holland P.W.H."/>
            <person name="Satoh N."/>
            <person name="Rokhsar D.S."/>
        </authorList>
    </citation>
    <scope>NUCLEOTIDE SEQUENCE [LARGE SCALE GENOMIC DNA]</scope>
    <source>
        <strain evidence="7">S238N-H82</strain>
        <tissue evidence="7">Testes</tissue>
    </source>
</reference>
<feature type="compositionally biased region" description="Gly residues" evidence="4">
    <location>
        <begin position="775"/>
        <end position="785"/>
    </location>
</feature>